<accession>A0AAD7H261</accession>
<evidence type="ECO:0000313" key="2">
    <source>
        <dbReference type="Proteomes" id="UP001221757"/>
    </source>
</evidence>
<name>A0AAD7H261_MYCRO</name>
<dbReference type="Proteomes" id="UP001221757">
    <property type="component" value="Unassembled WGS sequence"/>
</dbReference>
<organism evidence="1 2">
    <name type="scientific">Mycena rosella</name>
    <name type="common">Pink bonnet</name>
    <name type="synonym">Agaricus rosellus</name>
    <dbReference type="NCBI Taxonomy" id="1033263"/>
    <lineage>
        <taxon>Eukaryota</taxon>
        <taxon>Fungi</taxon>
        <taxon>Dikarya</taxon>
        <taxon>Basidiomycota</taxon>
        <taxon>Agaricomycotina</taxon>
        <taxon>Agaricomycetes</taxon>
        <taxon>Agaricomycetidae</taxon>
        <taxon>Agaricales</taxon>
        <taxon>Marasmiineae</taxon>
        <taxon>Mycenaceae</taxon>
        <taxon>Mycena</taxon>
    </lineage>
</organism>
<evidence type="ECO:0000313" key="1">
    <source>
        <dbReference type="EMBL" id="KAJ7710564.1"/>
    </source>
</evidence>
<feature type="non-terminal residue" evidence="1">
    <location>
        <position position="1"/>
    </location>
</feature>
<protein>
    <submittedName>
        <fullName evidence="1">Uncharacterized protein</fullName>
    </submittedName>
</protein>
<dbReference type="EMBL" id="JARKIE010000001">
    <property type="protein sequence ID" value="KAJ7710564.1"/>
    <property type="molecule type" value="Genomic_DNA"/>
</dbReference>
<sequence length="168" mass="18071">TDLPCKFSLAAWNVGRHNTNSTGAPLVLGQDGANDGSSYEVTSTYASYPYNVYPTVSLSNGSLRAYRASGAWLTNATAVASGGLLAWYTSALFDRDASRIYSAVQYPDPGRLRLLAAYSVHDQWSLCPFNGNLAQTSVIFNVSADVGGPHVGFDPRGCWKVRIQLVPM</sequence>
<proteinExistence type="predicted"/>
<reference evidence="1" key="1">
    <citation type="submission" date="2023-03" db="EMBL/GenBank/DDBJ databases">
        <title>Massive genome expansion in bonnet fungi (Mycena s.s.) driven by repeated elements and novel gene families across ecological guilds.</title>
        <authorList>
            <consortium name="Lawrence Berkeley National Laboratory"/>
            <person name="Harder C.B."/>
            <person name="Miyauchi S."/>
            <person name="Viragh M."/>
            <person name="Kuo A."/>
            <person name="Thoen E."/>
            <person name="Andreopoulos B."/>
            <person name="Lu D."/>
            <person name="Skrede I."/>
            <person name="Drula E."/>
            <person name="Henrissat B."/>
            <person name="Morin E."/>
            <person name="Kohler A."/>
            <person name="Barry K."/>
            <person name="LaButti K."/>
            <person name="Morin E."/>
            <person name="Salamov A."/>
            <person name="Lipzen A."/>
            <person name="Mereny Z."/>
            <person name="Hegedus B."/>
            <person name="Baldrian P."/>
            <person name="Stursova M."/>
            <person name="Weitz H."/>
            <person name="Taylor A."/>
            <person name="Grigoriev I.V."/>
            <person name="Nagy L.G."/>
            <person name="Martin F."/>
            <person name="Kauserud H."/>
        </authorList>
    </citation>
    <scope>NUCLEOTIDE SEQUENCE</scope>
    <source>
        <strain evidence="1">CBHHK067</strain>
    </source>
</reference>
<dbReference type="AlphaFoldDB" id="A0AAD7H261"/>
<comment type="caution">
    <text evidence="1">The sequence shown here is derived from an EMBL/GenBank/DDBJ whole genome shotgun (WGS) entry which is preliminary data.</text>
</comment>
<gene>
    <name evidence="1" type="ORF">B0H17DRAFT_908354</name>
</gene>
<keyword evidence="2" id="KW-1185">Reference proteome</keyword>
<feature type="non-terminal residue" evidence="1">
    <location>
        <position position="168"/>
    </location>
</feature>